<evidence type="ECO:0000313" key="1">
    <source>
        <dbReference type="EMBL" id="OIR04034.1"/>
    </source>
</evidence>
<dbReference type="PROSITE" id="PS51257">
    <property type="entry name" value="PROKAR_LIPOPROTEIN"/>
    <property type="match status" value="1"/>
</dbReference>
<sequence>MNKHTLLPLIVSLLSFVSLAACHAKEHVALPKEVVVAQVHKLYPGSDGGGVTIAFHSILIAKPHKAGQYEIYGIPGGTTVYPVLASFSVTTRTNDDPTQKSLYTVREVTEKYMFYKDEFGKWEGPMVSSAENSDKETARYWK</sequence>
<reference evidence="1" key="1">
    <citation type="submission" date="2016-10" db="EMBL/GenBank/DDBJ databases">
        <title>Sequence of Gallionella enrichment culture.</title>
        <authorList>
            <person name="Poehlein A."/>
            <person name="Muehling M."/>
            <person name="Daniel R."/>
        </authorList>
    </citation>
    <scope>NUCLEOTIDE SEQUENCE</scope>
</reference>
<organism evidence="1">
    <name type="scientific">mine drainage metagenome</name>
    <dbReference type="NCBI Taxonomy" id="410659"/>
    <lineage>
        <taxon>unclassified sequences</taxon>
        <taxon>metagenomes</taxon>
        <taxon>ecological metagenomes</taxon>
    </lineage>
</organism>
<comment type="caution">
    <text evidence="1">The sequence shown here is derived from an EMBL/GenBank/DDBJ whole genome shotgun (WGS) entry which is preliminary data.</text>
</comment>
<gene>
    <name evidence="1" type="ORF">GALL_137650</name>
</gene>
<dbReference type="AlphaFoldDB" id="A0A1J5S7F1"/>
<dbReference type="EMBL" id="MLJW01000060">
    <property type="protein sequence ID" value="OIR04034.1"/>
    <property type="molecule type" value="Genomic_DNA"/>
</dbReference>
<accession>A0A1J5S7F1</accession>
<name>A0A1J5S7F1_9ZZZZ</name>
<evidence type="ECO:0008006" key="2">
    <source>
        <dbReference type="Google" id="ProtNLM"/>
    </source>
</evidence>
<proteinExistence type="predicted"/>
<protein>
    <recommendedName>
        <fullName evidence="2">Lipoprotein</fullName>
    </recommendedName>
</protein>